<keyword evidence="2" id="KW-0812">Transmembrane</keyword>
<keyword evidence="2" id="KW-0472">Membrane</keyword>
<proteinExistence type="predicted"/>
<organism evidence="3 4">
    <name type="scientific">Orbilia ellipsospora</name>
    <dbReference type="NCBI Taxonomy" id="2528407"/>
    <lineage>
        <taxon>Eukaryota</taxon>
        <taxon>Fungi</taxon>
        <taxon>Dikarya</taxon>
        <taxon>Ascomycota</taxon>
        <taxon>Pezizomycotina</taxon>
        <taxon>Orbiliomycetes</taxon>
        <taxon>Orbiliales</taxon>
        <taxon>Orbiliaceae</taxon>
        <taxon>Orbilia</taxon>
    </lineage>
</organism>
<comment type="caution">
    <text evidence="3">The sequence shown here is derived from an EMBL/GenBank/DDBJ whole genome shotgun (WGS) entry which is preliminary data.</text>
</comment>
<dbReference type="EMBL" id="JAVHJO010000001">
    <property type="protein sequence ID" value="KAK6544403.1"/>
    <property type="molecule type" value="Genomic_DNA"/>
</dbReference>
<accession>A0AAV9XQT6</accession>
<evidence type="ECO:0000313" key="4">
    <source>
        <dbReference type="Proteomes" id="UP001365542"/>
    </source>
</evidence>
<evidence type="ECO:0000256" key="2">
    <source>
        <dbReference type="SAM" id="Phobius"/>
    </source>
</evidence>
<dbReference type="Proteomes" id="UP001365542">
    <property type="component" value="Unassembled WGS sequence"/>
</dbReference>
<name>A0AAV9XQT6_9PEZI</name>
<feature type="transmembrane region" description="Helical" evidence="2">
    <location>
        <begin position="12"/>
        <end position="33"/>
    </location>
</feature>
<feature type="compositionally biased region" description="Polar residues" evidence="1">
    <location>
        <begin position="173"/>
        <end position="197"/>
    </location>
</feature>
<keyword evidence="2" id="KW-1133">Transmembrane helix</keyword>
<reference evidence="3 4" key="1">
    <citation type="submission" date="2019-10" db="EMBL/GenBank/DDBJ databases">
        <authorList>
            <person name="Palmer J.M."/>
        </authorList>
    </citation>
    <scope>NUCLEOTIDE SEQUENCE [LARGE SCALE GENOMIC DNA]</scope>
    <source>
        <strain evidence="3 4">TWF694</strain>
    </source>
</reference>
<dbReference type="AlphaFoldDB" id="A0AAV9XQT6"/>
<protein>
    <submittedName>
        <fullName evidence="3">Uncharacterized protein</fullName>
    </submittedName>
</protein>
<evidence type="ECO:0000256" key="1">
    <source>
        <dbReference type="SAM" id="MobiDB-lite"/>
    </source>
</evidence>
<feature type="compositionally biased region" description="Polar residues" evidence="1">
    <location>
        <begin position="226"/>
        <end position="235"/>
    </location>
</feature>
<evidence type="ECO:0000313" key="3">
    <source>
        <dbReference type="EMBL" id="KAK6544403.1"/>
    </source>
</evidence>
<gene>
    <name evidence="3" type="ORF">TWF694_001099</name>
</gene>
<feature type="compositionally biased region" description="Low complexity" evidence="1">
    <location>
        <begin position="154"/>
        <end position="172"/>
    </location>
</feature>
<feature type="region of interest" description="Disordered" evidence="1">
    <location>
        <begin position="85"/>
        <end position="255"/>
    </location>
</feature>
<keyword evidence="4" id="KW-1185">Reference proteome</keyword>
<sequence>MADGFFTRWPLLYRFLFAVGCIVIFLCLFSYTIRGIKACRTRDLEARLQAEILLQPLQPPVQRTQSVNFGIKALNYNETPAEAGIVDSESLKPMTPSSRRSRVSTPNSHSRPISIGGRRRSDSTIAGIVITKESNDFLPPPHPQYGNRKRFSDPSIRSGRSSPEPSEPGPSSYRTRATMTPVTVQSDRLSPSSTPQFYTAPSTPAPSIPTSSQYLQVPSGRIRRPVSTSSFNGANNDLPPEYPPLKGVLKNPSSRQGYSKVRRNFTPNFVSGVSPPNRREFSSPELPPIGPAFPPEPFSLRPKSAPPLKTSYNSYVSAHAPKVLSGILETDDPDGIELKERQRQQSAENLPSIVDNIVGGGASSFIIPHPTRSAPPIPFLQSPSPAPIATSQDVATTFILPKESKQADLDSSNSKVV</sequence>